<dbReference type="SMART" id="SM00407">
    <property type="entry name" value="IGc1"/>
    <property type="match status" value="1"/>
</dbReference>
<dbReference type="InterPro" id="IPR007110">
    <property type="entry name" value="Ig-like_dom"/>
</dbReference>
<dbReference type="PANTHER" id="PTHR16675:SF193">
    <property type="entry name" value="LOC571647 PROTEIN-RELATED"/>
    <property type="match status" value="1"/>
</dbReference>
<feature type="compositionally biased region" description="Low complexity" evidence="3">
    <location>
        <begin position="403"/>
        <end position="413"/>
    </location>
</feature>
<keyword evidence="5" id="KW-0732">Signal</keyword>
<evidence type="ECO:0000256" key="5">
    <source>
        <dbReference type="SAM" id="SignalP"/>
    </source>
</evidence>
<name>A0AAD8CJH9_ACIOX</name>
<dbReference type="InterPro" id="IPR011162">
    <property type="entry name" value="MHC_I/II-like_Ag-recog"/>
</dbReference>
<dbReference type="InterPro" id="IPR037055">
    <property type="entry name" value="MHC_I-like_Ag-recog_sf"/>
</dbReference>
<feature type="domain" description="Ig-like" evidence="6">
    <location>
        <begin position="203"/>
        <end position="291"/>
    </location>
</feature>
<dbReference type="GO" id="GO:0009897">
    <property type="term" value="C:external side of plasma membrane"/>
    <property type="evidence" value="ECO:0007669"/>
    <property type="project" value="TreeGrafter"/>
</dbReference>
<dbReference type="GO" id="GO:0005615">
    <property type="term" value="C:extracellular space"/>
    <property type="evidence" value="ECO:0007669"/>
    <property type="project" value="TreeGrafter"/>
</dbReference>
<keyword evidence="4" id="KW-1133">Transmembrane helix</keyword>
<dbReference type="InterPro" id="IPR011161">
    <property type="entry name" value="MHC_I-like_Ag-recog"/>
</dbReference>
<dbReference type="Pfam" id="PF00129">
    <property type="entry name" value="MHC_I"/>
    <property type="match status" value="1"/>
</dbReference>
<evidence type="ECO:0000256" key="3">
    <source>
        <dbReference type="SAM" id="MobiDB-lite"/>
    </source>
</evidence>
<dbReference type="AlphaFoldDB" id="A0AAD8CJH9"/>
<dbReference type="Proteomes" id="UP001230051">
    <property type="component" value="Unassembled WGS sequence"/>
</dbReference>
<dbReference type="EMBL" id="JAGXEW010000050">
    <property type="protein sequence ID" value="KAK1151901.1"/>
    <property type="molecule type" value="Genomic_DNA"/>
</dbReference>
<proteinExistence type="inferred from homology"/>
<keyword evidence="8" id="KW-1185">Reference proteome</keyword>
<sequence length="419" mass="47426">MLWIIFVSFLSIFETVSSETHTLRYIYTAMSKPQEGFPEFTAMGLLDDMQIDYYDSDNQKKESKQTWMKENMDPDYWEKGTKSRKSKEQWFKVNVKILENRFNETKRPHVLQWMHGCTLDEDNNEEVQGYDQYSYDGNDFLAFDKNDLQWVAPMQPAVATKRKWDGEKILNQYTKGYLENECIDWLKKFLGYGERDIYHSVKPAVTVFAKPGKNKESLTLTCMATGFYPKTIHIHWNKDRQRLGEAMNSTWALPNNDNTFQLRSSLEIDPVEGKGYSCEVLHGSLPEPLFTHWDGVVPGEVTLIGIILGVSIVLVLLVCVAVFIFIYKRRSGNAGPRRNIVINAVTVPMIPNTPISNVAQPAAQPLLASENPQKRGSVSGHSDSGHSNSSESSKISDPKSSESVKSSDSGVSVNPTSPE</sequence>
<dbReference type="InterPro" id="IPR050208">
    <property type="entry name" value="MHC_class-I_related"/>
</dbReference>
<organism evidence="7 8">
    <name type="scientific">Acipenser oxyrinchus oxyrinchus</name>
    <dbReference type="NCBI Taxonomy" id="40147"/>
    <lineage>
        <taxon>Eukaryota</taxon>
        <taxon>Metazoa</taxon>
        <taxon>Chordata</taxon>
        <taxon>Craniata</taxon>
        <taxon>Vertebrata</taxon>
        <taxon>Euteleostomi</taxon>
        <taxon>Actinopterygii</taxon>
        <taxon>Chondrostei</taxon>
        <taxon>Acipenseriformes</taxon>
        <taxon>Acipenseridae</taxon>
        <taxon>Acipenser</taxon>
    </lineage>
</organism>
<dbReference type="Pfam" id="PF07654">
    <property type="entry name" value="C1-set"/>
    <property type="match status" value="1"/>
</dbReference>
<evidence type="ECO:0000313" key="8">
    <source>
        <dbReference type="Proteomes" id="UP001230051"/>
    </source>
</evidence>
<comment type="caution">
    <text evidence="7">The sequence shown here is derived from an EMBL/GenBank/DDBJ whole genome shotgun (WGS) entry which is preliminary data.</text>
</comment>
<reference evidence="7" key="1">
    <citation type="submission" date="2022-02" db="EMBL/GenBank/DDBJ databases">
        <title>Atlantic sturgeon de novo genome assembly.</title>
        <authorList>
            <person name="Stock M."/>
            <person name="Klopp C."/>
            <person name="Guiguen Y."/>
            <person name="Cabau C."/>
            <person name="Parinello H."/>
            <person name="Santidrian Yebra-Pimentel E."/>
            <person name="Kuhl H."/>
            <person name="Dirks R.P."/>
            <person name="Guessner J."/>
            <person name="Wuertz S."/>
            <person name="Du K."/>
            <person name="Schartl M."/>
        </authorList>
    </citation>
    <scope>NUCLEOTIDE SEQUENCE</scope>
    <source>
        <strain evidence="7">STURGEONOMICS-FGT-2020</strain>
        <tissue evidence="7">Whole blood</tissue>
    </source>
</reference>
<dbReference type="InterPro" id="IPR036179">
    <property type="entry name" value="Ig-like_dom_sf"/>
</dbReference>
<evidence type="ECO:0000259" key="6">
    <source>
        <dbReference type="PROSITE" id="PS50835"/>
    </source>
</evidence>
<feature type="region of interest" description="Disordered" evidence="3">
    <location>
        <begin position="367"/>
        <end position="419"/>
    </location>
</feature>
<feature type="signal peptide" evidence="5">
    <location>
        <begin position="1"/>
        <end position="18"/>
    </location>
</feature>
<dbReference type="InterPro" id="IPR001039">
    <property type="entry name" value="MHC_I_a_a1/a2"/>
</dbReference>
<keyword evidence="1" id="KW-0325">Glycoprotein</keyword>
<feature type="chain" id="PRO_5041929539" evidence="5">
    <location>
        <begin position="19"/>
        <end position="419"/>
    </location>
</feature>
<dbReference type="SUPFAM" id="SSF48726">
    <property type="entry name" value="Immunoglobulin"/>
    <property type="match status" value="1"/>
</dbReference>
<dbReference type="FunFam" id="3.30.500.10:FF:000005">
    <property type="entry name" value="MHC class I antigen ZKA transcript variant 1"/>
    <property type="match status" value="1"/>
</dbReference>
<dbReference type="PANTHER" id="PTHR16675">
    <property type="entry name" value="MHC CLASS I-RELATED"/>
    <property type="match status" value="1"/>
</dbReference>
<evidence type="ECO:0000256" key="2">
    <source>
        <dbReference type="RuleBase" id="RU004439"/>
    </source>
</evidence>
<comment type="similarity">
    <text evidence="2">Belongs to the MHC class I family.</text>
</comment>
<dbReference type="SUPFAM" id="SSF54452">
    <property type="entry name" value="MHC antigen-recognition domain"/>
    <property type="match status" value="1"/>
</dbReference>
<dbReference type="PRINTS" id="PR01638">
    <property type="entry name" value="MHCCLASSI"/>
</dbReference>
<keyword evidence="4" id="KW-0812">Transmembrane</keyword>
<evidence type="ECO:0000256" key="1">
    <source>
        <dbReference type="ARBA" id="ARBA00023180"/>
    </source>
</evidence>
<feature type="transmembrane region" description="Helical" evidence="4">
    <location>
        <begin position="303"/>
        <end position="327"/>
    </location>
</feature>
<gene>
    <name evidence="7" type="ORF">AOXY_G32280</name>
</gene>
<dbReference type="PROSITE" id="PS50835">
    <property type="entry name" value="IG_LIKE"/>
    <property type="match status" value="1"/>
</dbReference>
<dbReference type="InterPro" id="IPR013783">
    <property type="entry name" value="Ig-like_fold"/>
</dbReference>
<evidence type="ECO:0000256" key="4">
    <source>
        <dbReference type="SAM" id="Phobius"/>
    </source>
</evidence>
<keyword evidence="4" id="KW-0472">Membrane</keyword>
<dbReference type="InterPro" id="IPR003597">
    <property type="entry name" value="Ig_C1-set"/>
</dbReference>
<dbReference type="Gene3D" id="3.30.500.10">
    <property type="entry name" value="MHC class I-like antigen recognition-like"/>
    <property type="match status" value="1"/>
</dbReference>
<evidence type="ECO:0000313" key="7">
    <source>
        <dbReference type="EMBL" id="KAK1151901.1"/>
    </source>
</evidence>
<dbReference type="GO" id="GO:0006955">
    <property type="term" value="P:immune response"/>
    <property type="evidence" value="ECO:0007669"/>
    <property type="project" value="TreeGrafter"/>
</dbReference>
<feature type="compositionally biased region" description="Low complexity" evidence="3">
    <location>
        <begin position="377"/>
        <end position="393"/>
    </location>
</feature>
<protein>
    <submittedName>
        <fullName evidence="7">Class I histocompatibility antigen, F10 alpha chain-like isoform X1</fullName>
    </submittedName>
</protein>
<dbReference type="Gene3D" id="2.60.40.10">
    <property type="entry name" value="Immunoglobulins"/>
    <property type="match status" value="1"/>
</dbReference>
<accession>A0AAD8CJH9</accession>